<dbReference type="EMBL" id="MLCO01000104">
    <property type="protein sequence ID" value="ONG53326.1"/>
    <property type="molecule type" value="Genomic_DNA"/>
</dbReference>
<dbReference type="SMART" id="SM00420">
    <property type="entry name" value="HTH_DEOR"/>
    <property type="match status" value="1"/>
</dbReference>
<dbReference type="InterPro" id="IPR036390">
    <property type="entry name" value="WH_DNA-bd_sf"/>
</dbReference>
<dbReference type="SUPFAM" id="SSF100950">
    <property type="entry name" value="NagB/RpiA/CoA transferase-like"/>
    <property type="match status" value="1"/>
</dbReference>
<comment type="caution">
    <text evidence="6">The sequence shown here is derived from an EMBL/GenBank/DDBJ whole genome shotgun (WGS) entry which is preliminary data.</text>
</comment>
<accession>A0A1V2H4H3</accession>
<dbReference type="InterPro" id="IPR050313">
    <property type="entry name" value="Carb_Metab_HTH_regulators"/>
</dbReference>
<evidence type="ECO:0000313" key="6">
    <source>
        <dbReference type="EMBL" id="ONG53326.1"/>
    </source>
</evidence>
<dbReference type="InterPro" id="IPR037171">
    <property type="entry name" value="NagB/RpiA_transferase-like"/>
</dbReference>
<feature type="domain" description="HTH deoR-type" evidence="5">
    <location>
        <begin position="20"/>
        <end position="75"/>
    </location>
</feature>
<protein>
    <recommendedName>
        <fullName evidence="5">HTH deoR-type domain-containing protein</fullName>
    </recommendedName>
</protein>
<dbReference type="InterPro" id="IPR001034">
    <property type="entry name" value="DeoR_HTH"/>
</dbReference>
<gene>
    <name evidence="6" type="ORF">BKE38_12430</name>
</gene>
<dbReference type="GO" id="GO:0003677">
    <property type="term" value="F:DNA binding"/>
    <property type="evidence" value="ECO:0007669"/>
    <property type="project" value="UniProtKB-KW"/>
</dbReference>
<dbReference type="Proteomes" id="UP000188879">
    <property type="component" value="Unassembled WGS sequence"/>
</dbReference>
<evidence type="ECO:0000256" key="3">
    <source>
        <dbReference type="ARBA" id="ARBA00023125"/>
    </source>
</evidence>
<dbReference type="PROSITE" id="PS51000">
    <property type="entry name" value="HTH_DEOR_2"/>
    <property type="match status" value="1"/>
</dbReference>
<dbReference type="Gene3D" id="1.10.10.10">
    <property type="entry name" value="Winged helix-like DNA-binding domain superfamily/Winged helix DNA-binding domain"/>
    <property type="match status" value="1"/>
</dbReference>
<dbReference type="PROSITE" id="PS00894">
    <property type="entry name" value="HTH_DEOR_1"/>
    <property type="match status" value="1"/>
</dbReference>
<dbReference type="OrthoDB" id="9814815at2"/>
<keyword evidence="4" id="KW-0804">Transcription</keyword>
<dbReference type="InterPro" id="IPR011991">
    <property type="entry name" value="ArsR-like_HTH"/>
</dbReference>
<dbReference type="Pfam" id="PF00455">
    <property type="entry name" value="DeoRC"/>
    <property type="match status" value="1"/>
</dbReference>
<evidence type="ECO:0000313" key="7">
    <source>
        <dbReference type="Proteomes" id="UP000188879"/>
    </source>
</evidence>
<dbReference type="InterPro" id="IPR014036">
    <property type="entry name" value="DeoR-like_C"/>
</dbReference>
<proteinExistence type="predicted"/>
<dbReference type="Gene3D" id="3.40.50.1360">
    <property type="match status" value="1"/>
</dbReference>
<dbReference type="SUPFAM" id="SSF46785">
    <property type="entry name" value="Winged helix' DNA-binding domain"/>
    <property type="match status" value="1"/>
</dbReference>
<keyword evidence="7" id="KW-1185">Reference proteome</keyword>
<dbReference type="PRINTS" id="PR00037">
    <property type="entry name" value="HTHLACR"/>
</dbReference>
<reference evidence="6 7" key="1">
    <citation type="submission" date="2016-10" db="EMBL/GenBank/DDBJ databases">
        <title>Draft Genome sequence of Roseomonas sp. strain M3.</title>
        <authorList>
            <person name="Subhash Y."/>
            <person name="Lee S."/>
        </authorList>
    </citation>
    <scope>NUCLEOTIDE SEQUENCE [LARGE SCALE GENOMIC DNA]</scope>
    <source>
        <strain evidence="6 7">M3</strain>
    </source>
</reference>
<dbReference type="RefSeq" id="WP_076957676.1">
    <property type="nucleotide sequence ID" value="NZ_MLCO01000104.1"/>
</dbReference>
<dbReference type="SMART" id="SM01134">
    <property type="entry name" value="DeoRC"/>
    <property type="match status" value="1"/>
</dbReference>
<sequence>MTGPGTGTGASRGRAGPRLGASRQHDILALLSRGQAVAVAEIAGQLGVSAETVRRDIRALQEAGLLRRVHGGAMPGGTVDLAARRPVAERLDLARAAKQRAAEAALPLFAKGMTVFLGGSSTMLILAGLLAGRDLGLSVTTNMIDIATLLAARPGCQVSLLGGTLKPETHTLVGPEVLRALDRRVFDLAVCGTSALHPQHGALGPSDWHAALGDSLAARAARLAVVADAQKFLRSDAHQVYPLASLHAVASDAAPPAPMADALAAADVLLYLPTEDAVSRQKSSTACAKAAGSSSGR</sequence>
<keyword evidence="2" id="KW-0805">Transcription regulation</keyword>
<evidence type="ECO:0000259" key="5">
    <source>
        <dbReference type="PROSITE" id="PS51000"/>
    </source>
</evidence>
<dbReference type="PANTHER" id="PTHR30363:SF4">
    <property type="entry name" value="GLYCEROL-3-PHOSPHATE REGULON REPRESSOR"/>
    <property type="match status" value="1"/>
</dbReference>
<dbReference type="InterPro" id="IPR036388">
    <property type="entry name" value="WH-like_DNA-bd_sf"/>
</dbReference>
<name>A0A1V2H4H3_9PROT</name>
<dbReference type="AlphaFoldDB" id="A0A1V2H4H3"/>
<keyword evidence="1" id="KW-0678">Repressor</keyword>
<keyword evidence="3" id="KW-0238">DNA-binding</keyword>
<dbReference type="GO" id="GO:0003700">
    <property type="term" value="F:DNA-binding transcription factor activity"/>
    <property type="evidence" value="ECO:0007669"/>
    <property type="project" value="InterPro"/>
</dbReference>
<dbReference type="CDD" id="cd00090">
    <property type="entry name" value="HTH_ARSR"/>
    <property type="match status" value="1"/>
</dbReference>
<dbReference type="PANTHER" id="PTHR30363">
    <property type="entry name" value="HTH-TYPE TRANSCRIPTIONAL REGULATOR SRLR-RELATED"/>
    <property type="match status" value="1"/>
</dbReference>
<organism evidence="6 7">
    <name type="scientific">Teichococcus deserti</name>
    <dbReference type="NCBI Taxonomy" id="1817963"/>
    <lineage>
        <taxon>Bacteria</taxon>
        <taxon>Pseudomonadati</taxon>
        <taxon>Pseudomonadota</taxon>
        <taxon>Alphaproteobacteria</taxon>
        <taxon>Acetobacterales</taxon>
        <taxon>Roseomonadaceae</taxon>
        <taxon>Roseomonas</taxon>
    </lineage>
</organism>
<evidence type="ECO:0000256" key="1">
    <source>
        <dbReference type="ARBA" id="ARBA00022491"/>
    </source>
</evidence>
<evidence type="ECO:0000256" key="2">
    <source>
        <dbReference type="ARBA" id="ARBA00023015"/>
    </source>
</evidence>
<dbReference type="InterPro" id="IPR018356">
    <property type="entry name" value="Tscrpt_reg_HTH_DeoR_CS"/>
</dbReference>
<evidence type="ECO:0000256" key="4">
    <source>
        <dbReference type="ARBA" id="ARBA00023163"/>
    </source>
</evidence>
<dbReference type="Pfam" id="PF08220">
    <property type="entry name" value="HTH_DeoR"/>
    <property type="match status" value="1"/>
</dbReference>